<evidence type="ECO:0000256" key="2">
    <source>
        <dbReference type="ARBA" id="ARBA00004651"/>
    </source>
</evidence>
<keyword evidence="12" id="KW-0902">Two-component regulatory system</keyword>
<dbReference type="InterPro" id="IPR050398">
    <property type="entry name" value="HssS/ArlS-like"/>
</dbReference>
<keyword evidence="19" id="KW-1185">Reference proteome</keyword>
<evidence type="ECO:0000256" key="6">
    <source>
        <dbReference type="ARBA" id="ARBA00022679"/>
    </source>
</evidence>
<evidence type="ECO:0000256" key="13">
    <source>
        <dbReference type="ARBA" id="ARBA00023136"/>
    </source>
</evidence>
<comment type="catalytic activity">
    <reaction evidence="1">
        <text>ATP + protein L-histidine = ADP + protein N-phospho-L-histidine.</text>
        <dbReference type="EC" id="2.7.13.3"/>
    </reaction>
</comment>
<dbReference type="Pfam" id="PF00512">
    <property type="entry name" value="HisKA"/>
    <property type="match status" value="1"/>
</dbReference>
<feature type="transmembrane region" description="Helical" evidence="15">
    <location>
        <begin position="112"/>
        <end position="130"/>
    </location>
</feature>
<dbReference type="SUPFAM" id="SSF158472">
    <property type="entry name" value="HAMP domain-like"/>
    <property type="match status" value="1"/>
</dbReference>
<dbReference type="CDD" id="cd00082">
    <property type="entry name" value="HisKA"/>
    <property type="match status" value="1"/>
</dbReference>
<dbReference type="InterPro" id="IPR036890">
    <property type="entry name" value="HATPase_C_sf"/>
</dbReference>
<dbReference type="GO" id="GO:0016301">
    <property type="term" value="F:kinase activity"/>
    <property type="evidence" value="ECO:0007669"/>
    <property type="project" value="UniProtKB-KW"/>
</dbReference>
<organism evidence="18 19">
    <name type="scientific">Geobacillus thermodenitrificans</name>
    <dbReference type="NCBI Taxonomy" id="33940"/>
    <lineage>
        <taxon>Bacteria</taxon>
        <taxon>Bacillati</taxon>
        <taxon>Bacillota</taxon>
        <taxon>Bacilli</taxon>
        <taxon>Bacillales</taxon>
        <taxon>Anoxybacillaceae</taxon>
        <taxon>Geobacillus</taxon>
    </lineage>
</organism>
<dbReference type="PANTHER" id="PTHR45528">
    <property type="entry name" value="SENSOR HISTIDINE KINASE CPXA"/>
    <property type="match status" value="1"/>
</dbReference>
<dbReference type="EC" id="2.7.13.3" evidence="3"/>
<dbReference type="InterPro" id="IPR005467">
    <property type="entry name" value="His_kinase_dom"/>
</dbReference>
<evidence type="ECO:0000256" key="10">
    <source>
        <dbReference type="ARBA" id="ARBA00022840"/>
    </source>
</evidence>
<dbReference type="Gene3D" id="1.10.287.130">
    <property type="match status" value="1"/>
</dbReference>
<evidence type="ECO:0000256" key="11">
    <source>
        <dbReference type="ARBA" id="ARBA00022989"/>
    </source>
</evidence>
<evidence type="ECO:0000256" key="9">
    <source>
        <dbReference type="ARBA" id="ARBA00022777"/>
    </source>
</evidence>
<keyword evidence="13 15" id="KW-0472">Membrane</keyword>
<evidence type="ECO:0000256" key="12">
    <source>
        <dbReference type="ARBA" id="ARBA00023012"/>
    </source>
</evidence>
<feature type="domain" description="Histidine kinase" evidence="16">
    <location>
        <begin position="200"/>
        <end position="413"/>
    </location>
</feature>
<dbReference type="PROSITE" id="PS50109">
    <property type="entry name" value="HIS_KIN"/>
    <property type="match status" value="1"/>
</dbReference>
<dbReference type="InterPro" id="IPR003661">
    <property type="entry name" value="HisK_dim/P_dom"/>
</dbReference>
<evidence type="ECO:0000256" key="8">
    <source>
        <dbReference type="ARBA" id="ARBA00022741"/>
    </source>
</evidence>
<dbReference type="SUPFAM" id="SSF55874">
    <property type="entry name" value="ATPase domain of HSP90 chaperone/DNA topoisomerase II/histidine kinase"/>
    <property type="match status" value="1"/>
</dbReference>
<keyword evidence="11 15" id="KW-1133">Transmembrane helix</keyword>
<feature type="coiled-coil region" evidence="14">
    <location>
        <begin position="177"/>
        <end position="204"/>
    </location>
</feature>
<evidence type="ECO:0000313" key="19">
    <source>
        <dbReference type="Proteomes" id="UP001297580"/>
    </source>
</evidence>
<keyword evidence="10" id="KW-0067">ATP-binding</keyword>
<feature type="transmembrane region" description="Helical" evidence="15">
    <location>
        <begin position="12"/>
        <end position="32"/>
    </location>
</feature>
<dbReference type="InterPro" id="IPR036097">
    <property type="entry name" value="HisK_dim/P_sf"/>
</dbReference>
<dbReference type="CDD" id="cd00075">
    <property type="entry name" value="HATPase"/>
    <property type="match status" value="1"/>
</dbReference>
<dbReference type="PANTHER" id="PTHR45528:SF1">
    <property type="entry name" value="SENSOR HISTIDINE KINASE CPXA"/>
    <property type="match status" value="1"/>
</dbReference>
<evidence type="ECO:0000256" key="7">
    <source>
        <dbReference type="ARBA" id="ARBA00022692"/>
    </source>
</evidence>
<keyword evidence="5" id="KW-0597">Phosphoprotein</keyword>
<dbReference type="GeneID" id="87622061"/>
<dbReference type="SMART" id="SM00304">
    <property type="entry name" value="HAMP"/>
    <property type="match status" value="1"/>
</dbReference>
<evidence type="ECO:0000256" key="5">
    <source>
        <dbReference type="ARBA" id="ARBA00022553"/>
    </source>
</evidence>
<dbReference type="SUPFAM" id="SSF47384">
    <property type="entry name" value="Homodimeric domain of signal transducing histidine kinase"/>
    <property type="match status" value="1"/>
</dbReference>
<dbReference type="SMART" id="SM00387">
    <property type="entry name" value="HATPase_c"/>
    <property type="match status" value="1"/>
</dbReference>
<evidence type="ECO:0000259" key="17">
    <source>
        <dbReference type="PROSITE" id="PS50885"/>
    </source>
</evidence>
<sequence>MSRDFMNPELRLSSGVLLSLMAFFFLVAFIMLKLHHEQLKSDYIAVFGSIASRIVEEHPELEQDIVPFMTTEISREEEEKGKEILAQYGLTEQLNDELFPYVHTAIQKNERAVVLLFLLMALSLFLLNYSQYRTLYSRIRQLALAAEKVVEGDFNIIMSETREGDFSKLAVAFNGMRNTIRNQLDELKKEKRFLADLLSDISHQLKTPLSSMIIYNEIMLGKQLSEEQQRMFLLQNEKQLERMKWLIQSLLKLAKLDAKALQMDRQQQSLNETVWQSIDDLREQAVEANVHIRFENSEEVEFNHDRLWLKEAFINIIKNSIEHTPPGGNIDITIVSHPLYTRVVIADTGEGISQDDLPHIFKRFYKAKTSKKPDSIGIGLALAKSIIEAHGGMIEAKSELGKGTTFSITFLNY</sequence>
<keyword evidence="9 18" id="KW-0418">Kinase</keyword>
<keyword evidence="6" id="KW-0808">Transferase</keyword>
<proteinExistence type="predicted"/>
<protein>
    <recommendedName>
        <fullName evidence="3">histidine kinase</fullName>
        <ecNumber evidence="3">2.7.13.3</ecNumber>
    </recommendedName>
</protein>
<dbReference type="SMART" id="SM00388">
    <property type="entry name" value="HisKA"/>
    <property type="match status" value="1"/>
</dbReference>
<dbReference type="PRINTS" id="PR00344">
    <property type="entry name" value="BCTRLSENSOR"/>
</dbReference>
<dbReference type="Pfam" id="PF02518">
    <property type="entry name" value="HATPase_c"/>
    <property type="match status" value="1"/>
</dbReference>
<dbReference type="CDD" id="cd06225">
    <property type="entry name" value="HAMP"/>
    <property type="match status" value="1"/>
</dbReference>
<dbReference type="Gene3D" id="6.10.340.10">
    <property type="match status" value="1"/>
</dbReference>
<dbReference type="RefSeq" id="WP_008881261.1">
    <property type="nucleotide sequence ID" value="NZ_CP017690.1"/>
</dbReference>
<dbReference type="Proteomes" id="UP001297580">
    <property type="component" value="Chromosome"/>
</dbReference>
<dbReference type="InterPro" id="IPR003660">
    <property type="entry name" value="HAMP_dom"/>
</dbReference>
<dbReference type="InterPro" id="IPR004358">
    <property type="entry name" value="Sig_transdc_His_kin-like_C"/>
</dbReference>
<name>A0ABY9QCK6_GEOTD</name>
<keyword evidence="8" id="KW-0547">Nucleotide-binding</keyword>
<evidence type="ECO:0000256" key="1">
    <source>
        <dbReference type="ARBA" id="ARBA00000085"/>
    </source>
</evidence>
<evidence type="ECO:0000256" key="14">
    <source>
        <dbReference type="SAM" id="Coils"/>
    </source>
</evidence>
<feature type="domain" description="HAMP" evidence="17">
    <location>
        <begin position="133"/>
        <end position="185"/>
    </location>
</feature>
<keyword evidence="7 15" id="KW-0812">Transmembrane</keyword>
<dbReference type="Pfam" id="PF00672">
    <property type="entry name" value="HAMP"/>
    <property type="match status" value="1"/>
</dbReference>
<dbReference type="EMBL" id="CP133461">
    <property type="protein sequence ID" value="WMV76640.1"/>
    <property type="molecule type" value="Genomic_DNA"/>
</dbReference>
<keyword evidence="4" id="KW-1003">Cell membrane</keyword>
<reference evidence="18 19" key="1">
    <citation type="submission" date="2023-08" db="EMBL/GenBank/DDBJ databases">
        <title>Complete genome sequence of Geobacillus thermodenitrificans K1041, a genetically tractable strain representative of the genus Geobacillus.</title>
        <authorList>
            <person name="Kani S."/>
            <person name="Suzuki H."/>
        </authorList>
    </citation>
    <scope>NUCLEOTIDE SEQUENCE [LARGE SCALE GENOMIC DNA]</scope>
    <source>
        <strain evidence="18 19">K1041</strain>
    </source>
</reference>
<evidence type="ECO:0000313" key="18">
    <source>
        <dbReference type="EMBL" id="WMV76640.1"/>
    </source>
</evidence>
<accession>A0ABY9QCK6</accession>
<evidence type="ECO:0000256" key="4">
    <source>
        <dbReference type="ARBA" id="ARBA00022475"/>
    </source>
</evidence>
<evidence type="ECO:0000256" key="3">
    <source>
        <dbReference type="ARBA" id="ARBA00012438"/>
    </source>
</evidence>
<keyword evidence="14" id="KW-0175">Coiled coil</keyword>
<dbReference type="Gene3D" id="3.30.565.10">
    <property type="entry name" value="Histidine kinase-like ATPase, C-terminal domain"/>
    <property type="match status" value="1"/>
</dbReference>
<comment type="subcellular location">
    <subcellularLocation>
        <location evidence="2">Cell membrane</location>
        <topology evidence="2">Multi-pass membrane protein</topology>
    </subcellularLocation>
</comment>
<evidence type="ECO:0000259" key="16">
    <source>
        <dbReference type="PROSITE" id="PS50109"/>
    </source>
</evidence>
<gene>
    <name evidence="18" type="ORF">HSX42_02115</name>
</gene>
<dbReference type="InterPro" id="IPR003594">
    <property type="entry name" value="HATPase_dom"/>
</dbReference>
<dbReference type="PROSITE" id="PS50885">
    <property type="entry name" value="HAMP"/>
    <property type="match status" value="1"/>
</dbReference>
<evidence type="ECO:0000256" key="15">
    <source>
        <dbReference type="SAM" id="Phobius"/>
    </source>
</evidence>